<comment type="caution">
    <text evidence="1">The sequence shown here is derived from an EMBL/GenBank/DDBJ whole genome shotgun (WGS) entry which is preliminary data.</text>
</comment>
<name>A0A0F9J5C7_9ZZZZ</name>
<evidence type="ECO:0000313" key="1">
    <source>
        <dbReference type="EMBL" id="KKM64753.1"/>
    </source>
</evidence>
<gene>
    <name evidence="1" type="ORF">LCGC14_1498270</name>
</gene>
<proteinExistence type="predicted"/>
<protein>
    <submittedName>
        <fullName evidence="1">Uncharacterized protein</fullName>
    </submittedName>
</protein>
<organism evidence="1">
    <name type="scientific">marine sediment metagenome</name>
    <dbReference type="NCBI Taxonomy" id="412755"/>
    <lineage>
        <taxon>unclassified sequences</taxon>
        <taxon>metagenomes</taxon>
        <taxon>ecological metagenomes</taxon>
    </lineage>
</organism>
<sequence length="83" mass="9184">MTVYAGINGNFHGNGAVEHYGPPNWQSEHRPLPYGVVYLGDDEWRLPPGAEIDACDGDEGDWLLTMPDGTVFHVWGQDGEVTR</sequence>
<accession>A0A0F9J5C7</accession>
<dbReference type="AlphaFoldDB" id="A0A0F9J5C7"/>
<dbReference type="EMBL" id="LAZR01010841">
    <property type="protein sequence ID" value="KKM64753.1"/>
    <property type="molecule type" value="Genomic_DNA"/>
</dbReference>
<reference evidence="1" key="1">
    <citation type="journal article" date="2015" name="Nature">
        <title>Complex archaea that bridge the gap between prokaryotes and eukaryotes.</title>
        <authorList>
            <person name="Spang A."/>
            <person name="Saw J.H."/>
            <person name="Jorgensen S.L."/>
            <person name="Zaremba-Niedzwiedzka K."/>
            <person name="Martijn J."/>
            <person name="Lind A.E."/>
            <person name="van Eijk R."/>
            <person name="Schleper C."/>
            <person name="Guy L."/>
            <person name="Ettema T.J."/>
        </authorList>
    </citation>
    <scope>NUCLEOTIDE SEQUENCE</scope>
</reference>